<dbReference type="Pfam" id="PF00589">
    <property type="entry name" value="Phage_integrase"/>
    <property type="match status" value="1"/>
</dbReference>
<dbReference type="GO" id="GO:0006310">
    <property type="term" value="P:DNA recombination"/>
    <property type="evidence" value="ECO:0007669"/>
    <property type="project" value="UniProtKB-KW"/>
</dbReference>
<dbReference type="InterPro" id="IPR002104">
    <property type="entry name" value="Integrase_catalytic"/>
</dbReference>
<dbReference type="GO" id="GO:0003677">
    <property type="term" value="F:DNA binding"/>
    <property type="evidence" value="ECO:0007669"/>
    <property type="project" value="UniProtKB-KW"/>
</dbReference>
<dbReference type="InterPro" id="IPR004107">
    <property type="entry name" value="Integrase_SAM-like_N"/>
</dbReference>
<keyword evidence="2" id="KW-0238">DNA-binding</keyword>
<dbReference type="InterPro" id="IPR044068">
    <property type="entry name" value="CB"/>
</dbReference>
<reference evidence="6" key="1">
    <citation type="submission" date="2018-05" db="EMBL/GenBank/DDBJ databases">
        <authorList>
            <person name="Lanie J.A."/>
            <person name="Ng W.-L."/>
            <person name="Kazmierczak K.M."/>
            <person name="Andrzejewski T.M."/>
            <person name="Davidsen T.M."/>
            <person name="Wayne K.J."/>
            <person name="Tettelin H."/>
            <person name="Glass J.I."/>
            <person name="Rusch D."/>
            <person name="Podicherti R."/>
            <person name="Tsui H.-C.T."/>
            <person name="Winkler M.E."/>
        </authorList>
    </citation>
    <scope>NUCLEOTIDE SEQUENCE</scope>
</reference>
<evidence type="ECO:0000256" key="2">
    <source>
        <dbReference type="ARBA" id="ARBA00023125"/>
    </source>
</evidence>
<dbReference type="GO" id="GO:0015074">
    <property type="term" value="P:DNA integration"/>
    <property type="evidence" value="ECO:0007669"/>
    <property type="project" value="UniProtKB-KW"/>
</dbReference>
<dbReference type="AlphaFoldDB" id="A0A381QT59"/>
<dbReference type="PANTHER" id="PTHR30349">
    <property type="entry name" value="PHAGE INTEGRASE-RELATED"/>
    <property type="match status" value="1"/>
</dbReference>
<evidence type="ECO:0000313" key="6">
    <source>
        <dbReference type="EMBL" id="SUZ82576.1"/>
    </source>
</evidence>
<protein>
    <recommendedName>
        <fullName evidence="7">Tyr recombinase domain-containing protein</fullName>
    </recommendedName>
</protein>
<dbReference type="InterPro" id="IPR050090">
    <property type="entry name" value="Tyrosine_recombinase_XerCD"/>
</dbReference>
<proteinExistence type="predicted"/>
<name>A0A381QT59_9ZZZZ</name>
<evidence type="ECO:0000256" key="3">
    <source>
        <dbReference type="ARBA" id="ARBA00023172"/>
    </source>
</evidence>
<feature type="domain" description="Tyr recombinase" evidence="4">
    <location>
        <begin position="123"/>
        <end position="320"/>
    </location>
</feature>
<dbReference type="SUPFAM" id="SSF56349">
    <property type="entry name" value="DNA breaking-rejoining enzymes"/>
    <property type="match status" value="1"/>
</dbReference>
<dbReference type="InterPro" id="IPR013762">
    <property type="entry name" value="Integrase-like_cat_sf"/>
</dbReference>
<dbReference type="EMBL" id="UINC01001514">
    <property type="protein sequence ID" value="SUZ82576.1"/>
    <property type="molecule type" value="Genomic_DNA"/>
</dbReference>
<dbReference type="Pfam" id="PF02899">
    <property type="entry name" value="Phage_int_SAM_1"/>
    <property type="match status" value="1"/>
</dbReference>
<dbReference type="PANTHER" id="PTHR30349:SF41">
    <property type="entry name" value="INTEGRASE_RECOMBINASE PROTEIN MJ0367-RELATED"/>
    <property type="match status" value="1"/>
</dbReference>
<dbReference type="InterPro" id="IPR011010">
    <property type="entry name" value="DNA_brk_join_enz"/>
</dbReference>
<dbReference type="PROSITE" id="PS51900">
    <property type="entry name" value="CB"/>
    <property type="match status" value="1"/>
</dbReference>
<evidence type="ECO:0000259" key="5">
    <source>
        <dbReference type="PROSITE" id="PS51900"/>
    </source>
</evidence>
<dbReference type="Gene3D" id="1.10.443.10">
    <property type="entry name" value="Intergrase catalytic core"/>
    <property type="match status" value="1"/>
</dbReference>
<feature type="domain" description="Core-binding (CB)" evidence="5">
    <location>
        <begin position="10"/>
        <end position="98"/>
    </location>
</feature>
<accession>A0A381QT59</accession>
<dbReference type="CDD" id="cd00397">
    <property type="entry name" value="DNA_BRE_C"/>
    <property type="match status" value="1"/>
</dbReference>
<organism evidence="6">
    <name type="scientific">marine metagenome</name>
    <dbReference type="NCBI Taxonomy" id="408172"/>
    <lineage>
        <taxon>unclassified sequences</taxon>
        <taxon>metagenomes</taxon>
        <taxon>ecological metagenomes</taxon>
    </lineage>
</organism>
<evidence type="ECO:0008006" key="7">
    <source>
        <dbReference type="Google" id="ProtNLM"/>
    </source>
</evidence>
<dbReference type="InterPro" id="IPR010998">
    <property type="entry name" value="Integrase_recombinase_N"/>
</dbReference>
<sequence length="337" mass="37956">MAYRALPTNDDMPSIFHEWLHWLPLYEDKPDHTVRAYGQGVRRVVSFTGLSPANFGPGSLDQASLTDTVRAMRADPDVSKATVNQTLAALKSFYDFCIADRLVTEVPDISRIRKVAKLDVPQVDPEYYRPAEIRELYTEASGQDNDSGRVRWPSRDLAMCSFLAVLGLRASELATADRGWLSRERLVDQDDQATWMLHVVGKGRRIRRLPLSTELVWAHDRWQDERTDRFGPSRPDEPMFATNDGDRFNYGRLRYWLRLLNRQAGLRDRSLHSLRHTAGVQLAADGVPMNVIQSLLGHATIKTTGIYTELAGGQLVGVLEQSGANRLLGDALQEAGR</sequence>
<evidence type="ECO:0000259" key="4">
    <source>
        <dbReference type="PROSITE" id="PS51898"/>
    </source>
</evidence>
<gene>
    <name evidence="6" type="ORF">METZ01_LOCUS35430</name>
</gene>
<dbReference type="Gene3D" id="1.10.150.130">
    <property type="match status" value="1"/>
</dbReference>
<evidence type="ECO:0000256" key="1">
    <source>
        <dbReference type="ARBA" id="ARBA00022908"/>
    </source>
</evidence>
<keyword evidence="1" id="KW-0229">DNA integration</keyword>
<keyword evidence="3" id="KW-0233">DNA recombination</keyword>
<dbReference type="PROSITE" id="PS51898">
    <property type="entry name" value="TYR_RECOMBINASE"/>
    <property type="match status" value="1"/>
</dbReference>